<feature type="region of interest" description="Disordered" evidence="1">
    <location>
        <begin position="240"/>
        <end position="267"/>
    </location>
</feature>
<feature type="region of interest" description="Disordered" evidence="1">
    <location>
        <begin position="357"/>
        <end position="387"/>
    </location>
</feature>
<feature type="compositionally biased region" description="Polar residues" evidence="1">
    <location>
        <begin position="240"/>
        <end position="262"/>
    </location>
</feature>
<proteinExistence type="predicted"/>
<dbReference type="RefSeq" id="XP_072814091.1">
    <property type="nucleotide sequence ID" value="XM_072957990.1"/>
</dbReference>
<protein>
    <submittedName>
        <fullName evidence="3">Uncharacterized protein</fullName>
    </submittedName>
</protein>
<dbReference type="Proteomes" id="UP001652581">
    <property type="component" value="Unplaced"/>
</dbReference>
<evidence type="ECO:0000256" key="1">
    <source>
        <dbReference type="SAM" id="MobiDB-lite"/>
    </source>
</evidence>
<dbReference type="GeneID" id="140695035"/>
<gene>
    <name evidence="3" type="primary">LOC140695035</name>
</gene>
<keyword evidence="2" id="KW-1185">Reference proteome</keyword>
<sequence>MLADPEDGRLMSWRTIFPKIQRIHVPPAHALSVPGGPLVRSSMSKPGIGPKCFSTLSPVRPLVPAWGRGFWLWKCKTLLTAPPAPAPRPQLSRSRCAPATSHAAGIPSVHGWRPLPLSRPTSSVACVLLPGLRASGCSAQLHLVESGKGSISAEQASVSSLSVSAAAWGGSRADAHRRCLQSKSTAGWWRRGSRTSLSHSSSCSSPSGWMVAPRILGTRSPSPASRLRRRTSWDWTQTAGALTSSGIHPDTSTDTGRAQNCLSPEDTSDKWKGAAPCYSSIHLWQLGQKKARKLFPLASTSVALESVEAERKSPALRFEGPPATARGAGVFRVAQQGNQVTEGTVLGILVVRDMGTPLNSEEGQRDSSWKQGFQGDTLPRTGGLCPE</sequence>
<reference evidence="3" key="1">
    <citation type="submission" date="2025-08" db="UniProtKB">
        <authorList>
            <consortium name="RefSeq"/>
        </authorList>
    </citation>
    <scope>IDENTIFICATION</scope>
</reference>
<organism evidence="2 3">
    <name type="scientific">Vicugna pacos</name>
    <name type="common">Alpaca</name>
    <name type="synonym">Lama pacos</name>
    <dbReference type="NCBI Taxonomy" id="30538"/>
    <lineage>
        <taxon>Eukaryota</taxon>
        <taxon>Metazoa</taxon>
        <taxon>Chordata</taxon>
        <taxon>Craniata</taxon>
        <taxon>Vertebrata</taxon>
        <taxon>Euteleostomi</taxon>
        <taxon>Mammalia</taxon>
        <taxon>Eutheria</taxon>
        <taxon>Laurasiatheria</taxon>
        <taxon>Artiodactyla</taxon>
        <taxon>Tylopoda</taxon>
        <taxon>Camelidae</taxon>
        <taxon>Vicugna</taxon>
    </lineage>
</organism>
<accession>A0ABM5CZL3</accession>
<name>A0ABM5CZL3_VICPA</name>
<evidence type="ECO:0000313" key="2">
    <source>
        <dbReference type="Proteomes" id="UP001652581"/>
    </source>
</evidence>
<evidence type="ECO:0000313" key="3">
    <source>
        <dbReference type="RefSeq" id="XP_072814091.1"/>
    </source>
</evidence>